<organism evidence="1 2">
    <name type="scientific">Flavobacterium rhamnosiphilum</name>
    <dbReference type="NCBI Taxonomy" id="2541724"/>
    <lineage>
        <taxon>Bacteria</taxon>
        <taxon>Pseudomonadati</taxon>
        <taxon>Bacteroidota</taxon>
        <taxon>Flavobacteriia</taxon>
        <taxon>Flavobacteriales</taxon>
        <taxon>Flavobacteriaceae</taxon>
        <taxon>Flavobacterium</taxon>
    </lineage>
</organism>
<reference evidence="1 2" key="1">
    <citation type="submission" date="2019-03" db="EMBL/GenBank/DDBJ databases">
        <title>Novel species of Flavobacterium.</title>
        <authorList>
            <person name="Liu Q."/>
            <person name="Xin Y.-H."/>
        </authorList>
    </citation>
    <scope>NUCLEOTIDE SEQUENCE [LARGE SCALE GENOMIC DNA]</scope>
    <source>
        <strain evidence="1 2">LB3P52</strain>
    </source>
</reference>
<dbReference type="AlphaFoldDB" id="A0A4R5FCT6"/>
<comment type="caution">
    <text evidence="1">The sequence shown here is derived from an EMBL/GenBank/DDBJ whole genome shotgun (WGS) entry which is preliminary data.</text>
</comment>
<keyword evidence="2" id="KW-1185">Reference proteome</keyword>
<protein>
    <submittedName>
        <fullName evidence="1">Uncharacterized protein</fullName>
    </submittedName>
</protein>
<sequence>MKKSINKFIYSFAAIVSFTTVSIAQNAAKSDELGKIALTAYMPSQESMPEDTTNMLTNKLNQIISTNGIANSSFNSRFIITANANVMTKDITATAPPMTALTLDVTLYIGDGIDGKKFASKSLTLKGVGTNETKAYIDAMKSINQNDTGIQSFVTNAKNKIIDYYNANCNKLIKEVQLLDKQNLYEEAIFKLTSVPVECTDCYNKTMAVIPAIYKKKINRDCSVKLAEANHLWNANQDYDTAVSVGEILNSIDPSAACFNEVKALSSRVGKRILEIDKREWNLNYEKEVGLQKDLIKAYRDVGVAYGSGQPKNFTYNVLGWW</sequence>
<evidence type="ECO:0000313" key="2">
    <source>
        <dbReference type="Proteomes" id="UP000294814"/>
    </source>
</evidence>
<gene>
    <name evidence="1" type="ORF">E0I26_02655</name>
</gene>
<accession>A0A4R5FCT6</accession>
<evidence type="ECO:0000313" key="1">
    <source>
        <dbReference type="EMBL" id="TDE47006.1"/>
    </source>
</evidence>
<dbReference type="Proteomes" id="UP000294814">
    <property type="component" value="Unassembled WGS sequence"/>
</dbReference>
<dbReference type="RefSeq" id="WP_131914943.1">
    <property type="nucleotide sequence ID" value="NZ_SMLG01000001.1"/>
</dbReference>
<dbReference type="OrthoDB" id="1049190at2"/>
<name>A0A4R5FCT6_9FLAO</name>
<proteinExistence type="predicted"/>
<dbReference type="EMBL" id="SMLG01000001">
    <property type="protein sequence ID" value="TDE47006.1"/>
    <property type="molecule type" value="Genomic_DNA"/>
</dbReference>